<dbReference type="AlphaFoldDB" id="A0A6N1C732"/>
<dbReference type="Proteomes" id="UP000509545">
    <property type="component" value="Chromosome"/>
</dbReference>
<evidence type="ECO:0000313" key="1">
    <source>
        <dbReference type="EMBL" id="QKS80959.1"/>
    </source>
</evidence>
<name>A0A6N1C732_9PSED</name>
<gene>
    <name evidence="1" type="ORF">GN234_02930</name>
</gene>
<dbReference type="EMBL" id="CP048810">
    <property type="protein sequence ID" value="QKS80959.1"/>
    <property type="molecule type" value="Genomic_DNA"/>
</dbReference>
<keyword evidence="2" id="KW-1185">Reference proteome</keyword>
<sequence>MLRELLKAYDQRMWFLVSYAREAELLKYDPEYATTNESIRRLGATALGELQTQILANNLEIPVFAKAIEAGELNLKKIIAHQPRSDVRWHLNNARHEVLNEMRKDWANVRITIRYIHPDA</sequence>
<dbReference type="KEGG" id="pbz:GN234_02930"/>
<organism evidence="1 2">
    <name type="scientific">Pseudomonas bijieensis</name>
    <dbReference type="NCBI Taxonomy" id="2681983"/>
    <lineage>
        <taxon>Bacteria</taxon>
        <taxon>Pseudomonadati</taxon>
        <taxon>Pseudomonadota</taxon>
        <taxon>Gammaproteobacteria</taxon>
        <taxon>Pseudomonadales</taxon>
        <taxon>Pseudomonadaceae</taxon>
        <taxon>Pseudomonas</taxon>
    </lineage>
</organism>
<protein>
    <submittedName>
        <fullName evidence="1">Uncharacterized protein</fullName>
    </submittedName>
</protein>
<reference evidence="1 2" key="1">
    <citation type="submission" date="2020-02" db="EMBL/GenBank/DDBJ databases">
        <authorList>
            <person name="Liang J."/>
        </authorList>
    </citation>
    <scope>NUCLEOTIDE SEQUENCE [LARGE SCALE GENOMIC DNA]</scope>
    <source>
        <strain evidence="1 2">L22-9</strain>
    </source>
</reference>
<proteinExistence type="predicted"/>
<accession>A0A6N1C732</accession>
<evidence type="ECO:0000313" key="2">
    <source>
        <dbReference type="Proteomes" id="UP000509545"/>
    </source>
</evidence>
<dbReference type="RefSeq" id="WP_176687824.1">
    <property type="nucleotide sequence ID" value="NZ_CP048810.1"/>
</dbReference>